<keyword evidence="1" id="KW-1133">Transmembrane helix</keyword>
<dbReference type="InterPro" id="IPR006860">
    <property type="entry name" value="FecR"/>
</dbReference>
<dbReference type="InterPro" id="IPR032508">
    <property type="entry name" value="FecR_C"/>
</dbReference>
<dbReference type="RefSeq" id="WP_282335486.1">
    <property type="nucleotide sequence ID" value="NZ_JASBRG010000007.1"/>
</dbReference>
<comment type="caution">
    <text evidence="4">The sequence shown here is derived from an EMBL/GenBank/DDBJ whole genome shotgun (WGS) entry which is preliminary data.</text>
</comment>
<proteinExistence type="predicted"/>
<dbReference type="PANTHER" id="PTHR30273:SF2">
    <property type="entry name" value="PROTEIN FECR"/>
    <property type="match status" value="1"/>
</dbReference>
<evidence type="ECO:0000259" key="2">
    <source>
        <dbReference type="Pfam" id="PF04773"/>
    </source>
</evidence>
<dbReference type="Pfam" id="PF04773">
    <property type="entry name" value="FecR"/>
    <property type="match status" value="1"/>
</dbReference>
<keyword evidence="5" id="KW-1185">Reference proteome</keyword>
<dbReference type="InterPro" id="IPR012373">
    <property type="entry name" value="Ferrdict_sens_TM"/>
</dbReference>
<accession>A0ABT6RHS7</accession>
<dbReference type="PANTHER" id="PTHR30273">
    <property type="entry name" value="PERIPLASMIC SIGNAL SENSOR AND SIGMA FACTOR ACTIVATOR FECR-RELATED"/>
    <property type="match status" value="1"/>
</dbReference>
<dbReference type="Gene3D" id="3.55.50.30">
    <property type="match status" value="1"/>
</dbReference>
<organism evidence="4 5">
    <name type="scientific">Pinibacter soli</name>
    <dbReference type="NCBI Taxonomy" id="3044211"/>
    <lineage>
        <taxon>Bacteria</taxon>
        <taxon>Pseudomonadati</taxon>
        <taxon>Bacteroidota</taxon>
        <taxon>Chitinophagia</taxon>
        <taxon>Chitinophagales</taxon>
        <taxon>Chitinophagaceae</taxon>
        <taxon>Pinibacter</taxon>
    </lineage>
</organism>
<feature type="domain" description="Protein FecR C-terminal" evidence="3">
    <location>
        <begin position="323"/>
        <end position="386"/>
    </location>
</feature>
<evidence type="ECO:0000313" key="4">
    <source>
        <dbReference type="EMBL" id="MDI3321377.1"/>
    </source>
</evidence>
<evidence type="ECO:0000313" key="5">
    <source>
        <dbReference type="Proteomes" id="UP001226434"/>
    </source>
</evidence>
<evidence type="ECO:0000259" key="3">
    <source>
        <dbReference type="Pfam" id="PF16344"/>
    </source>
</evidence>
<dbReference type="EMBL" id="JASBRG010000007">
    <property type="protein sequence ID" value="MDI3321377.1"/>
    <property type="molecule type" value="Genomic_DNA"/>
</dbReference>
<evidence type="ECO:0000256" key="1">
    <source>
        <dbReference type="SAM" id="Phobius"/>
    </source>
</evidence>
<keyword evidence="1" id="KW-0472">Membrane</keyword>
<reference evidence="4 5" key="1">
    <citation type="submission" date="2023-05" db="EMBL/GenBank/DDBJ databases">
        <title>Genome sequence of Pinibacter sp. MAH-24.</title>
        <authorList>
            <person name="Huq M.A."/>
        </authorList>
    </citation>
    <scope>NUCLEOTIDE SEQUENCE [LARGE SCALE GENOMIC DNA]</scope>
    <source>
        <strain evidence="4 5">MAH-24</strain>
    </source>
</reference>
<dbReference type="Pfam" id="PF16344">
    <property type="entry name" value="FecR_C"/>
    <property type="match status" value="1"/>
</dbReference>
<gene>
    <name evidence="4" type="ORF">QJ048_16400</name>
</gene>
<name>A0ABT6RHS7_9BACT</name>
<protein>
    <submittedName>
        <fullName evidence="4">DUF4974 domain-containing protein</fullName>
    </submittedName>
</protein>
<dbReference type="Proteomes" id="UP001226434">
    <property type="component" value="Unassembled WGS sequence"/>
</dbReference>
<feature type="transmembrane region" description="Helical" evidence="1">
    <location>
        <begin position="90"/>
        <end position="110"/>
    </location>
</feature>
<dbReference type="Gene3D" id="2.60.120.1440">
    <property type="match status" value="1"/>
</dbReference>
<sequence length="392" mass="43734">MNYQFQETEERAQRIAYLIAGFINRTLTTREHDELDLWVEESDDNVELFAQLTDERNINEAMAFMKSLDKDKAYKKVRSEIFPQHKSRRWLLPVSVAAIFLIAVGIVWLIRSKAVESTLPSDDIASTTDIQPGSAKAILQLASGRSIELGKQSNGTIAKEGSVAINASEQTLTYAGTEQSTTTAFNVLSVPKGGKYKLVLSDGTQVWINAASSIKYPAVFKDGERKVMVEGEAFFDVAKDEKKPFIVQVNKATIQVLGTSFNVTNYGDEPTQTTVLVSGKIKVLAANKQQELSLGQQATIGTTGDISVTDANVQAATAWKEDKFVFKEQSIENIMRQLARWYDVKVVYKGNINYHFSAKISRDQPISTILRLLEETKHVHFTIHSDWVEVGQ</sequence>
<keyword evidence="1" id="KW-0812">Transmembrane</keyword>
<feature type="domain" description="FecR protein" evidence="2">
    <location>
        <begin position="188"/>
        <end position="276"/>
    </location>
</feature>